<keyword evidence="1" id="KW-1133">Transmembrane helix</keyword>
<evidence type="ECO:0000313" key="2">
    <source>
        <dbReference type="EMBL" id="NMM94783.1"/>
    </source>
</evidence>
<protein>
    <submittedName>
        <fullName evidence="2">Uncharacterized protein</fullName>
    </submittedName>
</protein>
<dbReference type="Proteomes" id="UP000532194">
    <property type="component" value="Unassembled WGS sequence"/>
</dbReference>
<dbReference type="RefSeq" id="WP_169172794.1">
    <property type="nucleotide sequence ID" value="NZ_JAAIII010000006.1"/>
</dbReference>
<comment type="caution">
    <text evidence="2">The sequence shown here is derived from an EMBL/GenBank/DDBJ whole genome shotgun (WGS) entry which is preliminary data.</text>
</comment>
<name>A0A7Y0ERS0_9BIFI</name>
<accession>A0A7Y0ERS0</accession>
<dbReference type="EMBL" id="JAAIII010000006">
    <property type="protein sequence ID" value="NMM94783.1"/>
    <property type="molecule type" value="Genomic_DNA"/>
</dbReference>
<evidence type="ECO:0000313" key="3">
    <source>
        <dbReference type="Proteomes" id="UP000532194"/>
    </source>
</evidence>
<dbReference type="AlphaFoldDB" id="A0A7Y0ERS0"/>
<evidence type="ECO:0000256" key="1">
    <source>
        <dbReference type="SAM" id="Phobius"/>
    </source>
</evidence>
<gene>
    <name evidence="2" type="ORF">G1C95_1971</name>
</gene>
<organism evidence="2 3">
    <name type="scientific">Bifidobacterium oedipodis</name>
    <dbReference type="NCBI Taxonomy" id="2675322"/>
    <lineage>
        <taxon>Bacteria</taxon>
        <taxon>Bacillati</taxon>
        <taxon>Actinomycetota</taxon>
        <taxon>Actinomycetes</taxon>
        <taxon>Bifidobacteriales</taxon>
        <taxon>Bifidobacteriaceae</taxon>
        <taxon>Bifidobacterium</taxon>
    </lineage>
</organism>
<keyword evidence="1" id="KW-0812">Transmembrane</keyword>
<reference evidence="2 3" key="1">
    <citation type="submission" date="2020-02" db="EMBL/GenBank/DDBJ databases">
        <title>Characterization of phylogenetic diversity of novel bifidobacterial species isolated in Czech ZOOs.</title>
        <authorList>
            <person name="Lugli G.A."/>
            <person name="Vera N.B."/>
            <person name="Ventura M."/>
        </authorList>
    </citation>
    <scope>NUCLEOTIDE SEQUENCE [LARGE SCALE GENOMIC DNA]</scope>
    <source>
        <strain evidence="2 3">DSM 109957</strain>
    </source>
</reference>
<feature type="transmembrane region" description="Helical" evidence="1">
    <location>
        <begin position="94"/>
        <end position="117"/>
    </location>
</feature>
<proteinExistence type="predicted"/>
<feature type="transmembrane region" description="Helical" evidence="1">
    <location>
        <begin position="54"/>
        <end position="74"/>
    </location>
</feature>
<keyword evidence="1" id="KW-0472">Membrane</keyword>
<sequence length="136" mass="14419">MACFIVPTAEAVAVAVVRKLVVKKELESGKAKEVDGAIVAAEPGAILLSRKIMWLLNLLLGGAILLAVEHIWHGEVVPWPPFLTAMRSAADTRAMLFEMATTGVGMAVLVTAVWFVATLVADRLVARSVASVALND</sequence>
<keyword evidence="3" id="KW-1185">Reference proteome</keyword>